<evidence type="ECO:0000313" key="1">
    <source>
        <dbReference type="EMBL" id="SMB80099.1"/>
    </source>
</evidence>
<protein>
    <submittedName>
        <fullName evidence="1">Uncharacterized protein</fullName>
    </submittedName>
</protein>
<evidence type="ECO:0000313" key="2">
    <source>
        <dbReference type="Proteomes" id="UP000192731"/>
    </source>
</evidence>
<name>A0A1W1UGD3_DESTI</name>
<accession>A0A1W1UGD3</accession>
<keyword evidence="2" id="KW-1185">Reference proteome</keyword>
<sequence>MYDLNKFYENLTTILSRPIDFTCENVYLDLATFTNYKVNLILEKINIPPLENPLIDATFLIVNSMKSCHLTQTKLGINELLKSFLLHITPDNQEKCAECYSDFLYEIFLNSLQDTYPYTDLLWTYFGDCFHTVALILVENGYIEGSDIFLKKIALMGKIAAQKGLHTSNIQHFLHTLEVRAYELKFDDLANSAKNYRFNLEN</sequence>
<dbReference type="STRING" id="656914.SAMN00017405_0836"/>
<proteinExistence type="predicted"/>
<dbReference type="AlphaFoldDB" id="A0A1W1UGD3"/>
<dbReference type="Proteomes" id="UP000192731">
    <property type="component" value="Unassembled WGS sequence"/>
</dbReference>
<organism evidence="1 2">
    <name type="scientific">Desulfonispora thiosulfatigenes DSM 11270</name>
    <dbReference type="NCBI Taxonomy" id="656914"/>
    <lineage>
        <taxon>Bacteria</taxon>
        <taxon>Bacillati</taxon>
        <taxon>Bacillota</taxon>
        <taxon>Clostridia</taxon>
        <taxon>Eubacteriales</taxon>
        <taxon>Peptococcaceae</taxon>
        <taxon>Desulfonispora</taxon>
    </lineage>
</organism>
<dbReference type="OrthoDB" id="2080939at2"/>
<dbReference type="EMBL" id="FWWT01000005">
    <property type="protein sequence ID" value="SMB80099.1"/>
    <property type="molecule type" value="Genomic_DNA"/>
</dbReference>
<gene>
    <name evidence="1" type="ORF">SAMN00017405_0836</name>
</gene>
<dbReference type="RefSeq" id="WP_084051941.1">
    <property type="nucleotide sequence ID" value="NZ_FWWT01000005.1"/>
</dbReference>
<reference evidence="1 2" key="1">
    <citation type="submission" date="2017-04" db="EMBL/GenBank/DDBJ databases">
        <authorList>
            <person name="Afonso C.L."/>
            <person name="Miller P.J."/>
            <person name="Scott M.A."/>
            <person name="Spackman E."/>
            <person name="Goraichik I."/>
            <person name="Dimitrov K.M."/>
            <person name="Suarez D.L."/>
            <person name="Swayne D.E."/>
        </authorList>
    </citation>
    <scope>NUCLEOTIDE SEQUENCE [LARGE SCALE GENOMIC DNA]</scope>
    <source>
        <strain evidence="1 2">DSM 11270</strain>
    </source>
</reference>